<name>A0A1M6UFU4_9BACL</name>
<reference evidence="8" key="1">
    <citation type="submission" date="2016-11" db="EMBL/GenBank/DDBJ databases">
        <authorList>
            <person name="Varghese N."/>
            <person name="Submissions S."/>
        </authorList>
    </citation>
    <scope>NUCLEOTIDE SEQUENCE [LARGE SCALE GENOMIC DNA]</scope>
    <source>
        <strain evidence="8">USBA-503</strain>
    </source>
</reference>
<proteinExistence type="predicted"/>
<evidence type="ECO:0000313" key="7">
    <source>
        <dbReference type="EMBL" id="SHK68084.1"/>
    </source>
</evidence>
<dbReference type="STRING" id="1830138.SAMN05443507_11972"/>
<feature type="domain" description="RNA polymerase sigma-70 region 4" evidence="6">
    <location>
        <begin position="71"/>
        <end position="120"/>
    </location>
</feature>
<gene>
    <name evidence="7" type="ORF">SAMN05443507_11972</name>
</gene>
<keyword evidence="8" id="KW-1185">Reference proteome</keyword>
<dbReference type="RefSeq" id="WP_072874682.1">
    <property type="nucleotide sequence ID" value="NZ_FRAF01000019.1"/>
</dbReference>
<accession>A0A1M6UFU4</accession>
<dbReference type="GO" id="GO:0006352">
    <property type="term" value="P:DNA-templated transcription initiation"/>
    <property type="evidence" value="ECO:0007669"/>
    <property type="project" value="InterPro"/>
</dbReference>
<dbReference type="SUPFAM" id="SSF88659">
    <property type="entry name" value="Sigma3 and sigma4 domains of RNA polymerase sigma factors"/>
    <property type="match status" value="1"/>
</dbReference>
<organism evidence="7 8">
    <name type="scientific">Alicyclobacillus tolerans</name>
    <dbReference type="NCBI Taxonomy" id="90970"/>
    <lineage>
        <taxon>Bacteria</taxon>
        <taxon>Bacillati</taxon>
        <taxon>Bacillota</taxon>
        <taxon>Bacilli</taxon>
        <taxon>Bacillales</taxon>
        <taxon>Alicyclobacillaceae</taxon>
        <taxon>Alicyclobacillus</taxon>
    </lineage>
</organism>
<evidence type="ECO:0000256" key="3">
    <source>
        <dbReference type="ARBA" id="ARBA00023125"/>
    </source>
</evidence>
<dbReference type="NCBIfam" id="TIGR02937">
    <property type="entry name" value="sigma70-ECF"/>
    <property type="match status" value="1"/>
</dbReference>
<dbReference type="AlphaFoldDB" id="A0A1M6UFU4"/>
<dbReference type="PANTHER" id="PTHR43133">
    <property type="entry name" value="RNA POLYMERASE ECF-TYPE SIGMA FACTO"/>
    <property type="match status" value="1"/>
</dbReference>
<keyword evidence="4" id="KW-0804">Transcription</keyword>
<dbReference type="InterPro" id="IPR007630">
    <property type="entry name" value="RNA_pol_sigma70_r4"/>
</dbReference>
<dbReference type="Gene3D" id="1.20.140.160">
    <property type="match status" value="1"/>
</dbReference>
<evidence type="ECO:0000313" key="8">
    <source>
        <dbReference type="Proteomes" id="UP000184016"/>
    </source>
</evidence>
<keyword evidence="2" id="KW-0731">Sigma factor</keyword>
<sequence length="122" mass="14425">MHTLETLEDIKRFVIAVAKAKSVDYWRRESRYRNHEQLTLNQANEQGEEPIETLPSTDAERDFQEVEMRLVLDTLPEKQKRVMVGLVLEDKTERELAEELNLSQSTVHRLKTKAIQQLQKFF</sequence>
<feature type="region of interest" description="Disordered" evidence="5">
    <location>
        <begin position="37"/>
        <end position="59"/>
    </location>
</feature>
<evidence type="ECO:0000256" key="1">
    <source>
        <dbReference type="ARBA" id="ARBA00023015"/>
    </source>
</evidence>
<dbReference type="Pfam" id="PF04545">
    <property type="entry name" value="Sigma70_r4"/>
    <property type="match status" value="1"/>
</dbReference>
<dbReference type="GO" id="GO:0003677">
    <property type="term" value="F:DNA binding"/>
    <property type="evidence" value="ECO:0007669"/>
    <property type="project" value="UniProtKB-KW"/>
</dbReference>
<protein>
    <submittedName>
        <fullName evidence="7">RNA polymerase sigma factor, sigma-70 family</fullName>
    </submittedName>
</protein>
<evidence type="ECO:0000259" key="6">
    <source>
        <dbReference type="Pfam" id="PF04545"/>
    </source>
</evidence>
<evidence type="ECO:0000256" key="5">
    <source>
        <dbReference type="SAM" id="MobiDB-lite"/>
    </source>
</evidence>
<dbReference type="EMBL" id="FRAF01000019">
    <property type="protein sequence ID" value="SHK68084.1"/>
    <property type="molecule type" value="Genomic_DNA"/>
</dbReference>
<keyword evidence="3" id="KW-0238">DNA-binding</keyword>
<dbReference type="InterPro" id="IPR013324">
    <property type="entry name" value="RNA_pol_sigma_r3/r4-like"/>
</dbReference>
<dbReference type="InterPro" id="IPR014284">
    <property type="entry name" value="RNA_pol_sigma-70_dom"/>
</dbReference>
<dbReference type="GO" id="GO:0016987">
    <property type="term" value="F:sigma factor activity"/>
    <property type="evidence" value="ECO:0007669"/>
    <property type="project" value="UniProtKB-KW"/>
</dbReference>
<dbReference type="PANTHER" id="PTHR43133:SF8">
    <property type="entry name" value="RNA POLYMERASE SIGMA FACTOR HI_1459-RELATED"/>
    <property type="match status" value="1"/>
</dbReference>
<dbReference type="InterPro" id="IPR039425">
    <property type="entry name" value="RNA_pol_sigma-70-like"/>
</dbReference>
<dbReference type="Proteomes" id="UP000184016">
    <property type="component" value="Unassembled WGS sequence"/>
</dbReference>
<evidence type="ECO:0000256" key="2">
    <source>
        <dbReference type="ARBA" id="ARBA00023082"/>
    </source>
</evidence>
<evidence type="ECO:0000256" key="4">
    <source>
        <dbReference type="ARBA" id="ARBA00023163"/>
    </source>
</evidence>
<keyword evidence="1" id="KW-0805">Transcription regulation</keyword>